<feature type="transmembrane region" description="Helical" evidence="1">
    <location>
        <begin position="144"/>
        <end position="168"/>
    </location>
</feature>
<feature type="transmembrane region" description="Helical" evidence="1">
    <location>
        <begin position="73"/>
        <end position="94"/>
    </location>
</feature>
<protein>
    <recommendedName>
        <fullName evidence="4">DUF2975 domain-containing protein</fullName>
    </recommendedName>
</protein>
<feature type="transmembrane region" description="Helical" evidence="1">
    <location>
        <begin position="115"/>
        <end position="138"/>
    </location>
</feature>
<reference evidence="2 3" key="1">
    <citation type="submission" date="2019-04" db="EMBL/GenBank/DDBJ databases">
        <title>Reference strain of H23.</title>
        <authorList>
            <person name="Luo X."/>
        </authorList>
    </citation>
    <scope>NUCLEOTIDE SEQUENCE [LARGE SCALE GENOMIC DNA]</scope>
    <source>
        <strain evidence="2 3">H23</strain>
    </source>
</reference>
<gene>
    <name evidence="2" type="ORF">FCE95_13860</name>
</gene>
<evidence type="ECO:0008006" key="4">
    <source>
        <dbReference type="Google" id="ProtNLM"/>
    </source>
</evidence>
<evidence type="ECO:0000313" key="2">
    <source>
        <dbReference type="EMBL" id="TKR29246.1"/>
    </source>
</evidence>
<evidence type="ECO:0000313" key="3">
    <source>
        <dbReference type="Proteomes" id="UP000308707"/>
    </source>
</evidence>
<comment type="caution">
    <text evidence="2">The sequence shown here is derived from an EMBL/GenBank/DDBJ whole genome shotgun (WGS) entry which is preliminary data.</text>
</comment>
<organism evidence="2 3">
    <name type="scientific">Luteimonas gilva</name>
    <dbReference type="NCBI Taxonomy" id="2572684"/>
    <lineage>
        <taxon>Bacteria</taxon>
        <taxon>Pseudomonadati</taxon>
        <taxon>Pseudomonadota</taxon>
        <taxon>Gammaproteobacteria</taxon>
        <taxon>Lysobacterales</taxon>
        <taxon>Lysobacteraceae</taxon>
        <taxon>Luteimonas</taxon>
    </lineage>
</organism>
<dbReference type="AlphaFoldDB" id="A0A4U5JKR3"/>
<keyword evidence="1" id="KW-0472">Membrane</keyword>
<dbReference type="RefSeq" id="WP_137267651.1">
    <property type="nucleotide sequence ID" value="NZ_SZUA01000003.1"/>
</dbReference>
<dbReference type="EMBL" id="SZUA01000003">
    <property type="protein sequence ID" value="TKR29246.1"/>
    <property type="molecule type" value="Genomic_DNA"/>
</dbReference>
<keyword evidence="1" id="KW-1133">Transmembrane helix</keyword>
<feature type="transmembrane region" description="Helical" evidence="1">
    <location>
        <begin position="12"/>
        <end position="31"/>
    </location>
</feature>
<keyword evidence="3" id="KW-1185">Reference proteome</keyword>
<proteinExistence type="predicted"/>
<dbReference type="Proteomes" id="UP000308707">
    <property type="component" value="Unassembled WGS sequence"/>
</dbReference>
<accession>A0A4U5JKR3</accession>
<keyword evidence="1" id="KW-0812">Transmembrane</keyword>
<name>A0A4U5JKR3_9GAMM</name>
<feature type="transmembrane region" description="Helical" evidence="1">
    <location>
        <begin position="43"/>
        <end position="67"/>
    </location>
</feature>
<sequence>MGMNQDVLYTLAKVAVTLAGFSGVVVGLRLRGAPGWSATELRVLWLLVCDSFLVLFFALLPVPMALADWSDDLIWSLCSALLGTWFVVGNLLALRGERRDRVARRLVKVPVITPLFQIVFVAALAMGIALWLAAFDIAVARGQAIYVLGLIVLLAFASLEFLFFIALASKAQPES</sequence>
<evidence type="ECO:0000256" key="1">
    <source>
        <dbReference type="SAM" id="Phobius"/>
    </source>
</evidence>